<evidence type="ECO:0000313" key="3">
    <source>
        <dbReference type="Proteomes" id="UP001228113"/>
    </source>
</evidence>
<evidence type="ECO:0000256" key="1">
    <source>
        <dbReference type="SAM" id="Phobius"/>
    </source>
</evidence>
<dbReference type="EMBL" id="AP027081">
    <property type="protein sequence ID" value="BDU76843.1"/>
    <property type="molecule type" value="Genomic_DNA"/>
</dbReference>
<gene>
    <name evidence="2" type="ORF">METESE_18010</name>
</gene>
<dbReference type="KEGG" id="msea:METESE_18010"/>
<organism evidence="2 3">
    <name type="scientific">Mesoterricola sediminis</name>
    <dbReference type="NCBI Taxonomy" id="2927980"/>
    <lineage>
        <taxon>Bacteria</taxon>
        <taxon>Pseudomonadati</taxon>
        <taxon>Acidobacteriota</taxon>
        <taxon>Holophagae</taxon>
        <taxon>Holophagales</taxon>
        <taxon>Holophagaceae</taxon>
        <taxon>Mesoterricola</taxon>
    </lineage>
</organism>
<evidence type="ECO:0000313" key="2">
    <source>
        <dbReference type="EMBL" id="BDU76843.1"/>
    </source>
</evidence>
<protein>
    <submittedName>
        <fullName evidence="2">Uncharacterized protein</fullName>
    </submittedName>
</protein>
<sequence>MTDARDLSPTPKTPAPGGDDAFILAWGRQNAALAIYRWLLLLLMLVTLTLLGLVGFLAWRNEQKTVWCFVKDSLGNVVQADPDRFLRAGEPRTEVDIKGFTRRWVLDSHAWTPLDVKDKLNLALRVVEPKAREVVKRGLRLAERKALVDRGVSGRVLDVEGDPSRQPQVLIQSRKPLSVLVTFDTTRILPDGQEEPGRRILFTLFLKEVPRTPDNMAGLTIVDGTFPGAL</sequence>
<dbReference type="Proteomes" id="UP001228113">
    <property type="component" value="Chromosome"/>
</dbReference>
<keyword evidence="3" id="KW-1185">Reference proteome</keyword>
<name>A0AA48H6F4_9BACT</name>
<proteinExistence type="predicted"/>
<keyword evidence="1" id="KW-1133">Transmembrane helix</keyword>
<dbReference type="RefSeq" id="WP_316411538.1">
    <property type="nucleotide sequence ID" value="NZ_AP027081.1"/>
</dbReference>
<keyword evidence="1" id="KW-0812">Transmembrane</keyword>
<accession>A0AA48H6F4</accession>
<dbReference type="AlphaFoldDB" id="A0AA48H6F4"/>
<keyword evidence="1" id="KW-0472">Membrane</keyword>
<feature type="transmembrane region" description="Helical" evidence="1">
    <location>
        <begin position="38"/>
        <end position="59"/>
    </location>
</feature>
<reference evidence="2" key="1">
    <citation type="journal article" date="2023" name="Int. J. Syst. Evol. Microbiol.">
        <title>Mesoterricola silvestris gen. nov., sp. nov., Mesoterricola sediminis sp. nov., Geothrix oryzae sp. nov., Geothrix edaphica sp. nov., Geothrix rubra sp. nov., and Geothrix limicola sp. nov., six novel members of Acidobacteriota isolated from soils.</title>
        <authorList>
            <person name="Itoh H."/>
            <person name="Sugisawa Y."/>
            <person name="Mise K."/>
            <person name="Xu Z."/>
            <person name="Kuniyasu M."/>
            <person name="Ushijima N."/>
            <person name="Kawano K."/>
            <person name="Kobayashi E."/>
            <person name="Shiratori Y."/>
            <person name="Masuda Y."/>
            <person name="Senoo K."/>
        </authorList>
    </citation>
    <scope>NUCLEOTIDE SEQUENCE</scope>
    <source>
        <strain evidence="2">W786</strain>
    </source>
</reference>